<dbReference type="RefSeq" id="WP_338248126.1">
    <property type="nucleotide sequence ID" value="NZ_BSRI01000001.1"/>
</dbReference>
<gene>
    <name evidence="2" type="ORF">KDH_13080</name>
</gene>
<name>A0ABQ6FJT6_9CHLR</name>
<evidence type="ECO:0000259" key="1">
    <source>
        <dbReference type="Pfam" id="PF03551"/>
    </source>
</evidence>
<keyword evidence="3" id="KW-1185">Reference proteome</keyword>
<dbReference type="InterPro" id="IPR036390">
    <property type="entry name" value="WH_DNA-bd_sf"/>
</dbReference>
<evidence type="ECO:0000313" key="2">
    <source>
        <dbReference type="EMBL" id="GLV54461.1"/>
    </source>
</evidence>
<dbReference type="Proteomes" id="UP001344906">
    <property type="component" value="Unassembled WGS sequence"/>
</dbReference>
<dbReference type="Pfam" id="PF03551">
    <property type="entry name" value="PadR"/>
    <property type="match status" value="1"/>
</dbReference>
<protein>
    <recommendedName>
        <fullName evidence="1">Transcription regulator PadR N-terminal domain-containing protein</fullName>
    </recommendedName>
</protein>
<dbReference type="InterPro" id="IPR036388">
    <property type="entry name" value="WH-like_DNA-bd_sf"/>
</dbReference>
<dbReference type="EMBL" id="BSRI01000001">
    <property type="protein sequence ID" value="GLV54461.1"/>
    <property type="molecule type" value="Genomic_DNA"/>
</dbReference>
<dbReference type="SUPFAM" id="SSF46785">
    <property type="entry name" value="Winged helix' DNA-binding domain"/>
    <property type="match status" value="1"/>
</dbReference>
<reference evidence="2 3" key="1">
    <citation type="submission" date="2023-02" db="EMBL/GenBank/DDBJ databases">
        <title>Dictyobacter halimunensis sp. nov., a new member of the class Ktedonobacteria from forest soil in a geothermal area.</title>
        <authorList>
            <person name="Rachmania M.K."/>
            <person name="Ningsih F."/>
            <person name="Sakai Y."/>
            <person name="Yabe S."/>
            <person name="Yokota A."/>
            <person name="Sjamsuridzal W."/>
        </authorList>
    </citation>
    <scope>NUCLEOTIDE SEQUENCE [LARGE SCALE GENOMIC DNA]</scope>
    <source>
        <strain evidence="2 3">S3.2.2.5</strain>
    </source>
</reference>
<dbReference type="InterPro" id="IPR005149">
    <property type="entry name" value="Tscrpt_reg_PadR_N"/>
</dbReference>
<sequence>MMNELLVLGLLMHWPLHAYRLAKIANNILGPTGNISRGTLSGLLAKLEQSGLVTEAASSEAPFPSDRPSRVLAITPAGRERFLQLMLDAPSQLDIPRFHIKALHLEFLPPERQLFLIEHFLLACQNFIRDKQAEVHRFGADAEKHVHMNDTFSEGVQAFMRLKIEQIQLEITWGQALRDRVVCRLHHEPLS</sequence>
<feature type="domain" description="Transcription regulator PadR N-terminal" evidence="1">
    <location>
        <begin position="7"/>
        <end position="82"/>
    </location>
</feature>
<comment type="caution">
    <text evidence="2">The sequence shown here is derived from an EMBL/GenBank/DDBJ whole genome shotgun (WGS) entry which is preliminary data.</text>
</comment>
<dbReference type="Gene3D" id="1.10.10.10">
    <property type="entry name" value="Winged helix-like DNA-binding domain superfamily/Winged helix DNA-binding domain"/>
    <property type="match status" value="1"/>
</dbReference>
<evidence type="ECO:0000313" key="3">
    <source>
        <dbReference type="Proteomes" id="UP001344906"/>
    </source>
</evidence>
<organism evidence="2 3">
    <name type="scientific">Dictyobacter halimunensis</name>
    <dbReference type="NCBI Taxonomy" id="3026934"/>
    <lineage>
        <taxon>Bacteria</taxon>
        <taxon>Bacillati</taxon>
        <taxon>Chloroflexota</taxon>
        <taxon>Ktedonobacteria</taxon>
        <taxon>Ktedonobacterales</taxon>
        <taxon>Dictyobacteraceae</taxon>
        <taxon>Dictyobacter</taxon>
    </lineage>
</organism>
<accession>A0ABQ6FJT6</accession>
<proteinExistence type="predicted"/>